<reference evidence="7 8" key="1">
    <citation type="submission" date="2020-05" db="EMBL/GenBank/DDBJ databases">
        <title>Identification and distribution of gene clusters putatively required for synthesis of sphingolipid metabolism inhibitors in phylogenetically diverse species of the filamentous fungus Fusarium.</title>
        <authorList>
            <person name="Kim H.-S."/>
            <person name="Busman M."/>
            <person name="Brown D.W."/>
            <person name="Divon H."/>
            <person name="Uhlig S."/>
            <person name="Proctor R.H."/>
        </authorList>
    </citation>
    <scope>NUCLEOTIDE SEQUENCE [LARGE SCALE GENOMIC DNA]</scope>
    <source>
        <strain evidence="7 8">NRRL 36939</strain>
    </source>
</reference>
<evidence type="ECO:0000256" key="5">
    <source>
        <dbReference type="SAM" id="MobiDB-lite"/>
    </source>
</evidence>
<keyword evidence="2 4" id="KW-0371">Homeobox</keyword>
<dbReference type="SUPFAM" id="SSF46689">
    <property type="entry name" value="Homeodomain-like"/>
    <property type="match status" value="1"/>
</dbReference>
<dbReference type="OrthoDB" id="10056939at2759"/>
<dbReference type="InterPro" id="IPR001356">
    <property type="entry name" value="HD"/>
</dbReference>
<comment type="caution">
    <text evidence="7">The sequence shown here is derived from an EMBL/GenBank/DDBJ whole genome shotgun (WGS) entry which is preliminary data.</text>
</comment>
<evidence type="ECO:0000256" key="4">
    <source>
        <dbReference type="PROSITE-ProRule" id="PRU00108"/>
    </source>
</evidence>
<dbReference type="Proteomes" id="UP000546213">
    <property type="component" value="Unassembled WGS sequence"/>
</dbReference>
<evidence type="ECO:0000256" key="2">
    <source>
        <dbReference type="ARBA" id="ARBA00023155"/>
    </source>
</evidence>
<dbReference type="SMART" id="SM00389">
    <property type="entry name" value="HOX"/>
    <property type="match status" value="1"/>
</dbReference>
<protein>
    <recommendedName>
        <fullName evidence="6">Homeobox domain-containing protein</fullName>
    </recommendedName>
</protein>
<dbReference type="InterPro" id="IPR009057">
    <property type="entry name" value="Homeodomain-like_sf"/>
</dbReference>
<evidence type="ECO:0000313" key="8">
    <source>
        <dbReference type="Proteomes" id="UP000546213"/>
    </source>
</evidence>
<organism evidence="7 8">
    <name type="scientific">Fusarium pseudocircinatum</name>
    <dbReference type="NCBI Taxonomy" id="56676"/>
    <lineage>
        <taxon>Eukaryota</taxon>
        <taxon>Fungi</taxon>
        <taxon>Dikarya</taxon>
        <taxon>Ascomycota</taxon>
        <taxon>Pezizomycotina</taxon>
        <taxon>Sordariomycetes</taxon>
        <taxon>Hypocreomycetidae</taxon>
        <taxon>Hypocreales</taxon>
        <taxon>Nectriaceae</taxon>
        <taxon>Fusarium</taxon>
        <taxon>Fusarium fujikuroi species complex</taxon>
    </lineage>
</organism>
<dbReference type="AlphaFoldDB" id="A0A8H5PSE2"/>
<accession>A0A8H5PSE2</accession>
<feature type="domain" description="Homeobox" evidence="6">
    <location>
        <begin position="433"/>
        <end position="488"/>
    </location>
</feature>
<name>A0A8H5PSE2_9HYPO</name>
<evidence type="ECO:0000256" key="1">
    <source>
        <dbReference type="ARBA" id="ARBA00023125"/>
    </source>
</evidence>
<feature type="region of interest" description="Disordered" evidence="5">
    <location>
        <begin position="478"/>
        <end position="539"/>
    </location>
</feature>
<feature type="DNA-binding region" description="Homeobox" evidence="4">
    <location>
        <begin position="435"/>
        <end position="489"/>
    </location>
</feature>
<proteinExistence type="predicted"/>
<dbReference type="CDD" id="cd00086">
    <property type="entry name" value="homeodomain"/>
    <property type="match status" value="1"/>
</dbReference>
<dbReference type="InterPro" id="IPR050224">
    <property type="entry name" value="TALE_homeobox"/>
</dbReference>
<evidence type="ECO:0000259" key="6">
    <source>
        <dbReference type="PROSITE" id="PS50071"/>
    </source>
</evidence>
<feature type="region of interest" description="Disordered" evidence="5">
    <location>
        <begin position="974"/>
        <end position="997"/>
    </location>
</feature>
<comment type="subcellular location">
    <subcellularLocation>
        <location evidence="4">Nucleus</location>
    </subcellularLocation>
</comment>
<dbReference type="GO" id="GO:0005634">
    <property type="term" value="C:nucleus"/>
    <property type="evidence" value="ECO:0007669"/>
    <property type="project" value="UniProtKB-SubCell"/>
</dbReference>
<evidence type="ECO:0000256" key="3">
    <source>
        <dbReference type="ARBA" id="ARBA00023242"/>
    </source>
</evidence>
<dbReference type="Pfam" id="PF05920">
    <property type="entry name" value="Homeobox_KN"/>
    <property type="match status" value="1"/>
</dbReference>
<dbReference type="InterPro" id="IPR008422">
    <property type="entry name" value="KN_HD"/>
</dbReference>
<feature type="compositionally biased region" description="Polar residues" evidence="5">
    <location>
        <begin position="488"/>
        <end position="497"/>
    </location>
</feature>
<keyword evidence="8" id="KW-1185">Reference proteome</keyword>
<evidence type="ECO:0000313" key="7">
    <source>
        <dbReference type="EMBL" id="KAF5602250.1"/>
    </source>
</evidence>
<dbReference type="PANTHER" id="PTHR11850">
    <property type="entry name" value="HOMEOBOX PROTEIN TRANSCRIPTION FACTORS"/>
    <property type="match status" value="1"/>
</dbReference>
<dbReference type="GO" id="GO:0003677">
    <property type="term" value="F:DNA binding"/>
    <property type="evidence" value="ECO:0007669"/>
    <property type="project" value="UniProtKB-UniRule"/>
</dbReference>
<dbReference type="Gene3D" id="1.10.10.60">
    <property type="entry name" value="Homeodomain-like"/>
    <property type="match status" value="1"/>
</dbReference>
<feature type="compositionally biased region" description="Pro residues" evidence="5">
    <location>
        <begin position="418"/>
        <end position="428"/>
    </location>
</feature>
<dbReference type="GO" id="GO:0006355">
    <property type="term" value="P:regulation of DNA-templated transcription"/>
    <property type="evidence" value="ECO:0007669"/>
    <property type="project" value="InterPro"/>
</dbReference>
<keyword evidence="1 4" id="KW-0238">DNA-binding</keyword>
<gene>
    <name evidence="7" type="ORF">FPCIR_1979</name>
</gene>
<sequence>MRRTTSHRSIASKEKPYPCVIADRFPEKCNKSFKNIEKLNSISRDALEREKNYHKAICPKEPSEKNKALREKAYIIDEARYELCKKLGWKQTAASHELNRETGGKECVSQRSWRQIRDTIFPADTVTVDESHELVARVENETRNQMFLTQFRGRDSLVPTQIEMNTISQPPPTADNTSRLSTVLSEVTAPLTGPTTIAFSDPGPDGKDDMFGLFPLPPLPNLQEYESANSLTGSAASAEGVLDISTKWGLESPQWKPKFNSTLTPHQPFFTLESAPYGYIHPKIDAMRVDNVDMGDTNDTEHPAPPHATSSGEPFLDLDPLAFDPGTLESNTYESAFENGLGGNEFEFNFDELWNADTTQLPLTADDTDFTQTHQLQGDTTLQHDGLQRAGTDQLALNFGALMRNASESPSTRSPSILTPPIPSPLPPKIGHRFTLDAIRSLKDWFARNTDNPYPNEEEKNMLELQTGLTRTQITNWLANARRRRTTTDSGTQTASGKSGKAPSEYTPTRAGTPIPRRRSEKGMHPLQRWVDSPPENEPAAVSAIARAMASGELVTSKRWECSPDGPTTTDPDTGQVICLFCGENSPSDEHIAAHNPSACQERSFSRKDHLKQHLRLVHNAKLTDLSMKLWRTAQPDIISRCGFCQASMTRWIDRVDHVANHFKMGCTMNNWVGDWGFENDILKTIEKALPPYLVELERGTPFPFAASGKPPDSPRSAYELITLELAYFISNHTDNTGSLPSHESLQLEACRIMFASEVTFPEANLDSRGSPSWFRDLLLSSDEIAQQARFAPIRSSTESRLSVLRVKGKNSLFEECPLESRLQAFMRDRRMRGLSEVSDGELQKEAGRIVMQMESELQTKPEFVANWLIGFLYNSTNWISDFRRRADLMSADDSWKLPSPGNMAWSAEPTSAQAQHDLSWVNNSSLFDGNDWSFGGQAGPSGASMTWQANESANNADQSTFDPSLDDFTWLWSDDKSPPKIPQTTPSPGAEGESGLRPTWLGPGIYVLNDPNHLPWFAREMKRWVKAAMSPNNPICHVPSDEELRHQARCLLYNE</sequence>
<dbReference type="EMBL" id="JAAOAS010000039">
    <property type="protein sequence ID" value="KAF5602250.1"/>
    <property type="molecule type" value="Genomic_DNA"/>
</dbReference>
<dbReference type="PROSITE" id="PS50071">
    <property type="entry name" value="HOMEOBOX_2"/>
    <property type="match status" value="1"/>
</dbReference>
<keyword evidence="3 4" id="KW-0539">Nucleus</keyword>
<feature type="region of interest" description="Disordered" evidence="5">
    <location>
        <begin position="406"/>
        <end position="429"/>
    </location>
</feature>